<feature type="transmembrane region" description="Helical" evidence="4">
    <location>
        <begin position="23"/>
        <end position="41"/>
    </location>
</feature>
<dbReference type="InterPro" id="IPR050465">
    <property type="entry name" value="UPF0194_transport"/>
</dbReference>
<protein>
    <submittedName>
        <fullName evidence="6">Efflux transporter, RND family, MFP subunit</fullName>
    </submittedName>
</protein>
<dbReference type="NCBIfam" id="TIGR01730">
    <property type="entry name" value="RND_mfp"/>
    <property type="match status" value="1"/>
</dbReference>
<dbReference type="GO" id="GO:0030313">
    <property type="term" value="C:cell envelope"/>
    <property type="evidence" value="ECO:0007669"/>
    <property type="project" value="UniProtKB-SubCell"/>
</dbReference>
<reference evidence="6 7" key="1">
    <citation type="journal article" date="2015" name="Nature">
        <title>rRNA introns, odd ribosomes, and small enigmatic genomes across a large radiation of phyla.</title>
        <authorList>
            <person name="Brown C.T."/>
            <person name="Hug L.A."/>
            <person name="Thomas B.C."/>
            <person name="Sharon I."/>
            <person name="Castelle C.J."/>
            <person name="Singh A."/>
            <person name="Wilkins M.J."/>
            <person name="Williams K.H."/>
            <person name="Banfield J.F."/>
        </authorList>
    </citation>
    <scope>NUCLEOTIDE SEQUENCE [LARGE SCALE GENOMIC DNA]</scope>
</reference>
<keyword evidence="4" id="KW-1133">Transmembrane helix</keyword>
<evidence type="ECO:0000313" key="6">
    <source>
        <dbReference type="EMBL" id="KKQ46118.1"/>
    </source>
</evidence>
<dbReference type="Gene3D" id="2.40.30.170">
    <property type="match status" value="1"/>
</dbReference>
<dbReference type="Pfam" id="PF25917">
    <property type="entry name" value="BSH_RND"/>
    <property type="match status" value="1"/>
</dbReference>
<sequence>MKDKENSKEKESLINKILKRKKLLVALFIILAIGFFVYRGVASKNGKNGSQSTEVKRGEVREELILSGKIDADEYVALSYPVSGKVSWVGVKEGDKVKKGQALGKLDTTSLNAAYQQALSALRAADATVENIHNQVKDHSGDETFVQKDTRTTAEVTKDRAYEAVKIAEDNLKNATLHSPFEGVVTSVTAPFSGINVIYAQTQFEVINPQTMYFNVSADQTEVINIKVGQTVRIVIDSYPNDTYDGIVTFVSYTPRIGDTGTAYKVKIKFADSLNTDIEKFRIGLGGDAKFIMSKVSDVLYLPPKYVKTDSKGKYVKLDRKKSKVYVETGLEGEDAIEIKSGVNEGQTVFD</sequence>
<dbReference type="GO" id="GO:0016020">
    <property type="term" value="C:membrane"/>
    <property type="evidence" value="ECO:0007669"/>
    <property type="project" value="InterPro"/>
</dbReference>
<evidence type="ECO:0000256" key="1">
    <source>
        <dbReference type="ARBA" id="ARBA00004196"/>
    </source>
</evidence>
<dbReference type="SUPFAM" id="SSF111369">
    <property type="entry name" value="HlyD-like secretion proteins"/>
    <property type="match status" value="1"/>
</dbReference>
<keyword evidence="3" id="KW-0175">Coiled coil</keyword>
<evidence type="ECO:0000259" key="5">
    <source>
        <dbReference type="Pfam" id="PF25917"/>
    </source>
</evidence>
<dbReference type="EMBL" id="LBTR01000005">
    <property type="protein sequence ID" value="KKQ46118.1"/>
    <property type="molecule type" value="Genomic_DNA"/>
</dbReference>
<comment type="caution">
    <text evidence="6">The sequence shown here is derived from an EMBL/GenBank/DDBJ whole genome shotgun (WGS) entry which is preliminary data.</text>
</comment>
<feature type="domain" description="Multidrug resistance protein MdtA-like barrel-sandwich hybrid" evidence="5">
    <location>
        <begin position="81"/>
        <end position="195"/>
    </location>
</feature>
<dbReference type="Gene3D" id="2.40.50.100">
    <property type="match status" value="1"/>
</dbReference>
<gene>
    <name evidence="6" type="ORF">US62_C0005G0041</name>
</gene>
<dbReference type="Proteomes" id="UP000034603">
    <property type="component" value="Unassembled WGS sequence"/>
</dbReference>
<evidence type="ECO:0000256" key="4">
    <source>
        <dbReference type="SAM" id="Phobius"/>
    </source>
</evidence>
<organism evidence="6 7">
    <name type="scientific">Candidatus Woesebacteria bacterium GW2011_GWA1_37_8</name>
    <dbReference type="NCBI Taxonomy" id="1618546"/>
    <lineage>
        <taxon>Bacteria</taxon>
        <taxon>Candidatus Woeseibacteriota</taxon>
    </lineage>
</organism>
<evidence type="ECO:0000256" key="2">
    <source>
        <dbReference type="ARBA" id="ARBA00009477"/>
    </source>
</evidence>
<name>A0A0G0HSL5_9BACT</name>
<dbReference type="InterPro" id="IPR006143">
    <property type="entry name" value="RND_pump_MFP"/>
</dbReference>
<dbReference type="Gene3D" id="2.40.420.20">
    <property type="match status" value="1"/>
</dbReference>
<accession>A0A0G0HSL5</accession>
<keyword evidence="4" id="KW-0472">Membrane</keyword>
<comment type="subcellular location">
    <subcellularLocation>
        <location evidence="1">Cell envelope</location>
    </subcellularLocation>
</comment>
<dbReference type="PANTHER" id="PTHR32347">
    <property type="entry name" value="EFFLUX SYSTEM COMPONENT YKNX-RELATED"/>
    <property type="match status" value="1"/>
</dbReference>
<dbReference type="GO" id="GO:0022857">
    <property type="term" value="F:transmembrane transporter activity"/>
    <property type="evidence" value="ECO:0007669"/>
    <property type="project" value="InterPro"/>
</dbReference>
<evidence type="ECO:0000256" key="3">
    <source>
        <dbReference type="ARBA" id="ARBA00023054"/>
    </source>
</evidence>
<dbReference type="PANTHER" id="PTHR32347:SF23">
    <property type="entry name" value="BLL5650 PROTEIN"/>
    <property type="match status" value="1"/>
</dbReference>
<comment type="similarity">
    <text evidence="2">Belongs to the membrane fusion protein (MFP) (TC 8.A.1) family.</text>
</comment>
<proteinExistence type="inferred from homology"/>
<dbReference type="InterPro" id="IPR058625">
    <property type="entry name" value="MdtA-like_BSH"/>
</dbReference>
<keyword evidence="4" id="KW-0812">Transmembrane</keyword>
<evidence type="ECO:0000313" key="7">
    <source>
        <dbReference type="Proteomes" id="UP000034603"/>
    </source>
</evidence>
<dbReference type="AlphaFoldDB" id="A0A0G0HSL5"/>